<dbReference type="PANTHER" id="PTHR23360">
    <property type="entry name" value="G-PROTEIN COUPLED RECEPTORS FAMILY 1 PROFILE DOMAIN-CONTAINING PROTEIN-RELATED"/>
    <property type="match status" value="1"/>
</dbReference>
<name>A0A8R1TNG1_ONCVO</name>
<dbReference type="GO" id="GO:0016020">
    <property type="term" value="C:membrane"/>
    <property type="evidence" value="ECO:0007669"/>
    <property type="project" value="UniProtKB-SubCell"/>
</dbReference>
<evidence type="ECO:0000259" key="6">
    <source>
        <dbReference type="PROSITE" id="PS50262"/>
    </source>
</evidence>
<dbReference type="Gene3D" id="1.20.1070.10">
    <property type="entry name" value="Rhodopsin 7-helix transmembrane proteins"/>
    <property type="match status" value="1"/>
</dbReference>
<keyword evidence="2 5" id="KW-0812">Transmembrane</keyword>
<reference evidence="8" key="1">
    <citation type="submission" date="2013-10" db="EMBL/GenBank/DDBJ databases">
        <title>Genome sequencing of Onchocerca volvulus.</title>
        <authorList>
            <person name="Cotton J."/>
            <person name="Tsai J."/>
            <person name="Stanley E."/>
            <person name="Tracey A."/>
            <person name="Holroyd N."/>
            <person name="Lustigman S."/>
            <person name="Berriman M."/>
        </authorList>
    </citation>
    <scope>NUCLEOTIDE SEQUENCE</scope>
</reference>
<dbReference type="EMBL" id="CMVM020000629">
    <property type="status" value="NOT_ANNOTATED_CDS"/>
    <property type="molecule type" value="Genomic_DNA"/>
</dbReference>
<feature type="transmembrane region" description="Helical" evidence="5">
    <location>
        <begin position="278"/>
        <end position="304"/>
    </location>
</feature>
<keyword evidence="8" id="KW-1185">Reference proteome</keyword>
<dbReference type="AlphaFoldDB" id="A0A8R1TNG1"/>
<dbReference type="Proteomes" id="UP000024404">
    <property type="component" value="Unassembled WGS sequence"/>
</dbReference>
<evidence type="ECO:0000256" key="3">
    <source>
        <dbReference type="ARBA" id="ARBA00022989"/>
    </source>
</evidence>
<evidence type="ECO:0000256" key="2">
    <source>
        <dbReference type="ARBA" id="ARBA00022692"/>
    </source>
</evidence>
<feature type="domain" description="G-protein coupled receptors family 1 profile" evidence="6">
    <location>
        <begin position="46"/>
        <end position="301"/>
    </location>
</feature>
<feature type="transmembrane region" description="Helical" evidence="5">
    <location>
        <begin position="34"/>
        <end position="55"/>
    </location>
</feature>
<evidence type="ECO:0000313" key="8">
    <source>
        <dbReference type="Proteomes" id="UP000024404"/>
    </source>
</evidence>
<dbReference type="InterPro" id="IPR017452">
    <property type="entry name" value="GPCR_Rhodpsn_7TM"/>
</dbReference>
<dbReference type="PANTHER" id="PTHR23360:SF26">
    <property type="entry name" value="G-PROTEIN COUPLED RECEPTORS FAMILY 1 PROFILE DOMAIN-CONTAINING PROTEIN"/>
    <property type="match status" value="1"/>
</dbReference>
<feature type="transmembrane region" description="Helical" evidence="5">
    <location>
        <begin position="192"/>
        <end position="218"/>
    </location>
</feature>
<evidence type="ECO:0000256" key="4">
    <source>
        <dbReference type="ARBA" id="ARBA00023136"/>
    </source>
</evidence>
<dbReference type="EnsemblMetazoa" id="OVOC12702.1">
    <property type="protein sequence ID" value="OVOC12702.1"/>
    <property type="gene ID" value="WBGene00249511"/>
</dbReference>
<feature type="transmembrane region" description="Helical" evidence="5">
    <location>
        <begin position="106"/>
        <end position="126"/>
    </location>
</feature>
<evidence type="ECO:0000256" key="1">
    <source>
        <dbReference type="ARBA" id="ARBA00004370"/>
    </source>
</evidence>
<feature type="transmembrane region" description="Helical" evidence="5">
    <location>
        <begin position="64"/>
        <end position="86"/>
    </location>
</feature>
<comment type="subcellular location">
    <subcellularLocation>
        <location evidence="1">Membrane</location>
    </subcellularLocation>
</comment>
<keyword evidence="3 5" id="KW-1133">Transmembrane helix</keyword>
<reference evidence="7" key="2">
    <citation type="submission" date="2022-06" db="UniProtKB">
        <authorList>
            <consortium name="EnsemblMetazoa"/>
        </authorList>
    </citation>
    <scope>IDENTIFICATION</scope>
</reference>
<feature type="transmembrane region" description="Helical" evidence="5">
    <location>
        <begin position="246"/>
        <end position="266"/>
    </location>
</feature>
<protein>
    <submittedName>
        <fullName evidence="7">G_PROTEIN_RECEP_F1_2 domain-containing protein</fullName>
    </submittedName>
</protein>
<dbReference type="PROSITE" id="PS50262">
    <property type="entry name" value="G_PROTEIN_RECEP_F1_2"/>
    <property type="match status" value="1"/>
</dbReference>
<proteinExistence type="predicted"/>
<feature type="transmembrane region" description="Helical" evidence="5">
    <location>
        <begin position="147"/>
        <end position="172"/>
    </location>
</feature>
<accession>A0A8R1TNG1</accession>
<keyword evidence="4 5" id="KW-0472">Membrane</keyword>
<dbReference type="SUPFAM" id="SSF81321">
    <property type="entry name" value="Family A G protein-coupled receptor-like"/>
    <property type="match status" value="1"/>
</dbReference>
<evidence type="ECO:0000313" key="7">
    <source>
        <dbReference type="EnsemblMetazoa" id="OVOC12702.1"/>
    </source>
</evidence>
<dbReference type="InterPro" id="IPR047130">
    <property type="entry name" value="7TM_GPCR_Srsx_nematod"/>
</dbReference>
<evidence type="ECO:0000256" key="5">
    <source>
        <dbReference type="SAM" id="Phobius"/>
    </source>
</evidence>
<sequence length="337" mass="37899">MDFDIYETTTEDANTVVNNGSLPLKVVSHILHTYAYLFIGALLILVNIPVFLLVLMHKTLRNPYAILAAAFFNSELTGVSAILLGVKRIIVSVGGERLIDHHGCVLNIPILLLTSFFLNGLCLLINSMERLCVVAFPIYYYTHSKQIICSLIAAQYVIAIIVITSTATASLIEPTRNISNFCWLQDVYSSHFYTATVGLTTAASFLSVVLMVIVIIILRKKFGAQFLSNYSHNRDLTQFLKNQKRYTQTSLISCCFTFFFVVLPSIAEHFNMMGTSVISQIIVMICVYLRLLNSCNMVIVFLYLQKDLRYAAIQSFKDRFRGRKDHVQSIKITGSGK</sequence>
<organism evidence="7 8">
    <name type="scientific">Onchocerca volvulus</name>
    <dbReference type="NCBI Taxonomy" id="6282"/>
    <lineage>
        <taxon>Eukaryota</taxon>
        <taxon>Metazoa</taxon>
        <taxon>Ecdysozoa</taxon>
        <taxon>Nematoda</taxon>
        <taxon>Chromadorea</taxon>
        <taxon>Rhabditida</taxon>
        <taxon>Spirurina</taxon>
        <taxon>Spiruromorpha</taxon>
        <taxon>Filarioidea</taxon>
        <taxon>Onchocercidae</taxon>
        <taxon>Onchocerca</taxon>
    </lineage>
</organism>
<dbReference type="OMA" id="DDIQIET"/>